<dbReference type="PANTHER" id="PTHR38646">
    <property type="entry name" value="YALI0F00814P"/>
    <property type="match status" value="1"/>
</dbReference>
<keyword evidence="4 5" id="KW-0472">Membrane</keyword>
<dbReference type="InterPro" id="IPR003807">
    <property type="entry name" value="DUF202"/>
</dbReference>
<keyword evidence="8" id="KW-1185">Reference proteome</keyword>
<feature type="transmembrane region" description="Helical" evidence="5">
    <location>
        <begin position="97"/>
        <end position="119"/>
    </location>
</feature>
<evidence type="ECO:0000313" key="7">
    <source>
        <dbReference type="EMBL" id="KAG5925664.1"/>
    </source>
</evidence>
<dbReference type="AlphaFoldDB" id="A0A8K0NHA3"/>
<dbReference type="EMBL" id="SRPY01000349">
    <property type="protein sequence ID" value="KAG5925664.1"/>
    <property type="molecule type" value="Genomic_DNA"/>
</dbReference>
<keyword evidence="3 5" id="KW-1133">Transmembrane helix</keyword>
<dbReference type="GO" id="GO:0012505">
    <property type="term" value="C:endomembrane system"/>
    <property type="evidence" value="ECO:0007669"/>
    <property type="project" value="UniProtKB-SubCell"/>
</dbReference>
<proteinExistence type="predicted"/>
<feature type="transmembrane region" description="Helical" evidence="5">
    <location>
        <begin position="21"/>
        <end position="37"/>
    </location>
</feature>
<evidence type="ECO:0000256" key="2">
    <source>
        <dbReference type="ARBA" id="ARBA00022692"/>
    </source>
</evidence>
<evidence type="ECO:0000256" key="1">
    <source>
        <dbReference type="ARBA" id="ARBA00004127"/>
    </source>
</evidence>
<dbReference type="Pfam" id="PF02656">
    <property type="entry name" value="DUF202"/>
    <property type="match status" value="1"/>
</dbReference>
<evidence type="ECO:0000259" key="6">
    <source>
        <dbReference type="Pfam" id="PF02656"/>
    </source>
</evidence>
<comment type="subcellular location">
    <subcellularLocation>
        <location evidence="1">Endomembrane system</location>
        <topology evidence="1">Multi-pass membrane protein</topology>
    </subcellularLocation>
</comment>
<protein>
    <recommendedName>
        <fullName evidence="6">DUF202 domain-containing protein</fullName>
    </recommendedName>
</protein>
<feature type="domain" description="DUF202" evidence="6">
    <location>
        <begin position="9"/>
        <end position="64"/>
    </location>
</feature>
<dbReference type="OrthoDB" id="2555434at2759"/>
<name>A0A8K0NHA3_9HYPO</name>
<dbReference type="Proteomes" id="UP000811619">
    <property type="component" value="Unassembled WGS sequence"/>
</dbReference>
<sequence>MSRVNKVRAAQRTFEGAYMRTALGQFSFALVILKIFTEEFYAIGALFAVYGSAVLLVAVYRRYHGNRQFFTTGPDAPDLDPGPVRVRDKFRTSGDTVLLMTVLSLGAYVVLMVLTWRLIS</sequence>
<accession>A0A8K0NHA3</accession>
<evidence type="ECO:0000256" key="5">
    <source>
        <dbReference type="SAM" id="Phobius"/>
    </source>
</evidence>
<reference evidence="7" key="1">
    <citation type="journal article" date="2020" name="bioRxiv">
        <title>Whole genome comparisons of ergot fungi reveals the divergence and evolution of species within the genus Claviceps are the result of varying mechanisms driving genome evolution and host range expansion.</title>
        <authorList>
            <person name="Wyka S.A."/>
            <person name="Mondo S.J."/>
            <person name="Liu M."/>
            <person name="Dettman J."/>
            <person name="Nalam V."/>
            <person name="Broders K.D."/>
        </authorList>
    </citation>
    <scope>NUCLEOTIDE SEQUENCE</scope>
    <source>
        <strain evidence="7">CCC 489</strain>
    </source>
</reference>
<evidence type="ECO:0000313" key="8">
    <source>
        <dbReference type="Proteomes" id="UP000811619"/>
    </source>
</evidence>
<evidence type="ECO:0000256" key="4">
    <source>
        <dbReference type="ARBA" id="ARBA00023136"/>
    </source>
</evidence>
<gene>
    <name evidence="7" type="ORF">E4U42_004063</name>
</gene>
<feature type="transmembrane region" description="Helical" evidence="5">
    <location>
        <begin position="43"/>
        <end position="60"/>
    </location>
</feature>
<dbReference type="PANTHER" id="PTHR38646:SF1">
    <property type="entry name" value="DUF202 DOMAIN-CONTAINING PROTEIN"/>
    <property type="match status" value="1"/>
</dbReference>
<keyword evidence="2 5" id="KW-0812">Transmembrane</keyword>
<evidence type="ECO:0000256" key="3">
    <source>
        <dbReference type="ARBA" id="ARBA00022989"/>
    </source>
</evidence>
<organism evidence="7 8">
    <name type="scientific">Claviceps africana</name>
    <dbReference type="NCBI Taxonomy" id="83212"/>
    <lineage>
        <taxon>Eukaryota</taxon>
        <taxon>Fungi</taxon>
        <taxon>Dikarya</taxon>
        <taxon>Ascomycota</taxon>
        <taxon>Pezizomycotina</taxon>
        <taxon>Sordariomycetes</taxon>
        <taxon>Hypocreomycetidae</taxon>
        <taxon>Hypocreales</taxon>
        <taxon>Clavicipitaceae</taxon>
        <taxon>Claviceps</taxon>
    </lineage>
</organism>
<comment type="caution">
    <text evidence="7">The sequence shown here is derived from an EMBL/GenBank/DDBJ whole genome shotgun (WGS) entry which is preliminary data.</text>
</comment>